<dbReference type="PANTHER" id="PTHR21661:SF35">
    <property type="entry name" value="EPOXIDE HYDROLASE"/>
    <property type="match status" value="1"/>
</dbReference>
<sequence>MGKITIIAVVLLAGFVFQTITVIKNSLSDTEFTQSLPDTHWGPTGSKKKTEDTSIKPFNINIDEKILEELKRKLSDELNSSRLTPPLEGIGFEYGFNSNYLKDVANYWLNKYDWRSREKLLNQFPSFKTTISGLNIHFQHIKSKSSGKYKKTRPVLVLHGWPGSIVEHQKFIPLLTDPKDSDINFEVVVPSLPGYGFSDGAAKPGLGPVQMGQIFVKLMKRLGHEKFYIQGGDFGSAIGTYMATLFPANVVGFHSNACMSPHPRATLRMLGATFFPSLFFNPQEAERFDPLSKVWTFMIRETGYMHIQATKPDTVGVALSHSPMALAAYILEKFSGWTNENGMYKPDGGLTHKFSLDELLDNIMVYWITNSITTSVRLYSEFFGPNHFRLGLETVPVKVPTSCIVPRNEGYVIQTESMVAETFQNLISYNYAADGGHFFAIEHPDILADDFLPFVKIVEEKHRPF</sequence>
<comment type="similarity">
    <text evidence="1 4">Belongs to the peptidase S33 family.</text>
</comment>
<dbReference type="PIRSF" id="PIRSF001112">
    <property type="entry name" value="Epoxide_hydrolase"/>
    <property type="match status" value="1"/>
</dbReference>
<evidence type="ECO:0000256" key="1">
    <source>
        <dbReference type="ARBA" id="ARBA00010088"/>
    </source>
</evidence>
<protein>
    <recommendedName>
        <fullName evidence="4">Epoxide hydrolase</fullName>
        <ecNumber evidence="4">3.3.2.9</ecNumber>
    </recommendedName>
</protein>
<dbReference type="EC" id="3.3.2.9" evidence="4"/>
<dbReference type="InterPro" id="IPR010497">
    <property type="entry name" value="Epoxide_hydro_N"/>
</dbReference>
<accession>A0A8J2LH88</accession>
<dbReference type="GO" id="GO:0004301">
    <property type="term" value="F:epoxide hydrolase activity"/>
    <property type="evidence" value="ECO:0007669"/>
    <property type="project" value="TreeGrafter"/>
</dbReference>
<keyword evidence="2 4" id="KW-0058">Aromatic hydrocarbons catabolism</keyword>
<feature type="domain" description="Epoxide hydrolase N-terminal" evidence="5">
    <location>
        <begin position="55"/>
        <end position="167"/>
    </location>
</feature>
<keyword evidence="3 4" id="KW-0378">Hydrolase</keyword>
<dbReference type="AlphaFoldDB" id="A0A8J2LH88"/>
<keyword evidence="4" id="KW-0256">Endoplasmic reticulum</keyword>
<evidence type="ECO:0000259" key="5">
    <source>
        <dbReference type="Pfam" id="PF06441"/>
    </source>
</evidence>
<evidence type="ECO:0000256" key="2">
    <source>
        <dbReference type="ARBA" id="ARBA00022797"/>
    </source>
</evidence>
<reference evidence="6" key="1">
    <citation type="submission" date="2021-06" db="EMBL/GenBank/DDBJ databases">
        <authorList>
            <person name="Hodson N. C."/>
            <person name="Mongue J. A."/>
            <person name="Jaron S. K."/>
        </authorList>
    </citation>
    <scope>NUCLEOTIDE SEQUENCE</scope>
</reference>
<keyword evidence="7" id="KW-1185">Reference proteome</keyword>
<dbReference type="GO" id="GO:0097176">
    <property type="term" value="P:epoxide metabolic process"/>
    <property type="evidence" value="ECO:0007669"/>
    <property type="project" value="TreeGrafter"/>
</dbReference>
<gene>
    <name evidence="6" type="ORF">AFUS01_LOCUS40408</name>
</gene>
<evidence type="ECO:0000256" key="4">
    <source>
        <dbReference type="PIRNR" id="PIRNR001112"/>
    </source>
</evidence>
<keyword evidence="4" id="KW-0472">Membrane</keyword>
<dbReference type="OrthoDB" id="7130006at2759"/>
<evidence type="ECO:0000313" key="6">
    <source>
        <dbReference type="EMBL" id="CAG7830617.1"/>
    </source>
</evidence>
<evidence type="ECO:0000313" key="7">
    <source>
        <dbReference type="Proteomes" id="UP000708208"/>
    </source>
</evidence>
<proteinExistence type="inferred from homology"/>
<comment type="caution">
    <text evidence="6">The sequence shown here is derived from an EMBL/GenBank/DDBJ whole genome shotgun (WGS) entry which is preliminary data.</text>
</comment>
<dbReference type="EMBL" id="CAJVCH010556772">
    <property type="protein sequence ID" value="CAG7830617.1"/>
    <property type="molecule type" value="Genomic_DNA"/>
</dbReference>
<dbReference type="PANTHER" id="PTHR21661">
    <property type="entry name" value="EPOXIDE HYDROLASE 1-RELATED"/>
    <property type="match status" value="1"/>
</dbReference>
<comment type="catalytic activity">
    <reaction evidence="4">
        <text>1-(4-methoxyphenyl)-N-methyl-N-[(3-methyloxetan-3-yl)methyl]methanamine + H2O = 2-{[(4-methoxybenzyl)(methyl)amino]methyl}-2-methylpropane-1,3-diol</text>
        <dbReference type="Rhea" id="RHEA:55764"/>
        <dbReference type="ChEBI" id="CHEBI:15377"/>
        <dbReference type="ChEBI" id="CHEBI:139161"/>
        <dbReference type="ChEBI" id="CHEBI:139164"/>
        <dbReference type="EC" id="3.3.2.9"/>
    </reaction>
</comment>
<name>A0A8J2LH88_9HEXA</name>
<evidence type="ECO:0000256" key="3">
    <source>
        <dbReference type="ARBA" id="ARBA00022801"/>
    </source>
</evidence>
<dbReference type="Pfam" id="PF06441">
    <property type="entry name" value="EHN"/>
    <property type="match status" value="1"/>
</dbReference>
<dbReference type="InterPro" id="IPR016292">
    <property type="entry name" value="Epoxide_hydrolase"/>
</dbReference>
<dbReference type="Proteomes" id="UP000708208">
    <property type="component" value="Unassembled WGS sequence"/>
</dbReference>
<organism evidence="6 7">
    <name type="scientific">Allacma fusca</name>
    <dbReference type="NCBI Taxonomy" id="39272"/>
    <lineage>
        <taxon>Eukaryota</taxon>
        <taxon>Metazoa</taxon>
        <taxon>Ecdysozoa</taxon>
        <taxon>Arthropoda</taxon>
        <taxon>Hexapoda</taxon>
        <taxon>Collembola</taxon>
        <taxon>Symphypleona</taxon>
        <taxon>Sminthuridae</taxon>
        <taxon>Allacma</taxon>
    </lineage>
</organism>
<comment type="catalytic activity">
    <reaction evidence="4">
        <text>cis-stilbene oxide + H2O = (1R,2R)-hydrobenzoin</text>
        <dbReference type="Rhea" id="RHEA:23900"/>
        <dbReference type="ChEBI" id="CHEBI:15377"/>
        <dbReference type="ChEBI" id="CHEBI:50004"/>
        <dbReference type="ChEBI" id="CHEBI:50014"/>
        <dbReference type="EC" id="3.3.2.9"/>
    </reaction>
</comment>
<comment type="subcellular location">
    <subcellularLocation>
        <location evidence="4">Endoplasmic reticulum membrane</location>
    </subcellularLocation>
</comment>